<evidence type="ECO:0000256" key="6">
    <source>
        <dbReference type="ARBA" id="ARBA00023242"/>
    </source>
</evidence>
<feature type="region of interest" description="Disordered" evidence="7">
    <location>
        <begin position="615"/>
        <end position="636"/>
    </location>
</feature>
<proteinExistence type="inferred from homology"/>
<feature type="compositionally biased region" description="Basic and acidic residues" evidence="7">
    <location>
        <begin position="403"/>
        <end position="416"/>
    </location>
</feature>
<evidence type="ECO:0000256" key="2">
    <source>
        <dbReference type="ARBA" id="ARBA00004186"/>
    </source>
</evidence>
<feature type="region of interest" description="Disordered" evidence="7">
    <location>
        <begin position="1451"/>
        <end position="1525"/>
    </location>
</feature>
<name>A0AAN9F6L8_CROPI</name>
<keyword evidence="4" id="KW-0963">Cytoplasm</keyword>
<sequence length="1669" mass="185764">MRRMSTKEKHVAQIFDRTKRIIDQARQQCHIWEHHLFPKLILNGITPPPWLCNTPLHSLPKELNKDATVSEVLFSQPQFTVPFSGRHCSLFNNPGVVSDDVQYPIGLHDEVHASKKDGNKGDRLSNLPECSVNNDGCASSGGPPEFDRGAAISPQIQTEPRVLDSYHDPGLQSLAKLQRSKPRQKALQQRNSAKAMKDRSGDDNNARVLANTDTGPLTSTLQADHFDESELVKDLYSNIQSCSMEEVRRDDCVSQNCDKSNYSGRITRSKTRAQESNPLNVASSSVMKEGGPPFNNSNEPLEPVDRPCLTNGSCETKEAKKGEYQRKEAGSSAYHNGSTKSRSSNQERYNSELLKLDITSGRGKGVVVHDSMQPFAHSKLADLSKASDHSNGRRRNTFEDGDFCNKKQESNSHDRIGLPSSCPSPGDDLLMTGDSIKSIRKSMQCPEPLISQHSQDPAVSVAGSFRKEKDPDFCSSKAKECTSKSGYGEVYVTKDSNSQNQSKEISKSLRSNFCEQNATCSESVSRKSQNVLLTALDARRLSSNQKDSNAGTEIAMNSAEKENVAPVDASRNSRAVTMCPTEASLKRVSSANLDERSLLGKSLNCEASVTEKVLDPQENMPSGDNPAGHVEDRSATTVSKVVADSIEKDRSCLGSRFTSVSPEVGLDVSVMRLPSDFVMPKQLDFDDAGASSMNGISSPVLKRGRQGMSREEVSIILLEPVNLVETSLECQGMCNSLGGMNLMEAREALIREEGHQIEYCARPLEEADEAGKAPSAMSPDKELPVVHKELGILTSPLMNHPSTLQVASEVSSGRLSNEVMASKFGSLHGKLKNDERGTKSADAFSAAVTANDLHNKNLTVEFPSAALMDEMDVGWLSDGKSTGFTTDLQNFKSSMDRFTYHVEHSWPQHKRRKTETETKKILPASSSFLEKPLDSNDQRSVGRNLSIERESPKDILEVQHLASNQEDHTGLQFASNSLTEQMQYTGECQTMEEFSPKVRKEEKLMDGRDISRDNLLLPEANPSIFSVDSSMRCSMDGKVESWHCQLNCVQESAEHVSCVERSTLSRGIYPIGNAGSSFVSPGIQGLDMIGTEDTVPEFEGFVMQTDNAQTCIVGDEIELEKMNLLSDSTDYTSLGKSRFMHSPLCHLSTPYKLHTIPDIYQSLPNGLLEGMGLRVSLPQVDRRARSLSDCQPNCNGQHTPSVQTIWDRINSNFGSSGKRQSLKLELPCINEENENMDENADTFQNGIDSEGMARSVTRELPAEIIDNAIPSTSVLQDDILPDGRVDFVSTEFNFSGTHKKVKKKFDKQDGDERRFTSKGKENQSTSLGKNGAKRTTESLRNMSSRPKLSGKDSMKRPGPTTSEKKSTRNNIVSGITSFIPLVQRNQAPAVITGKREGISVPSLRAAEANRRKAEEKENERKKKENERKMKREALKLEQENLRLLELLKKNKEGERKKKEPEMESKKRQREEEKKEKERKKKRFNDGKKQQQEHEKTQAKKEHIEIQSRATGEEVQESKKFMDERENRKNLQLQDNREGVVVKIFENDPSIIRDSTNTNITKESCLEYSEAVNYCANNGKVTGDFIKETKDDLIINNSLQELSYEISPYKGSDDECEDEDDIPNNKFIPRWASKQQLSLAVSSQNMDPETIFPPQSFCNIVEVLPPKLRL</sequence>
<feature type="domain" description="Inner centromere protein ARK-binding" evidence="8">
    <location>
        <begin position="1611"/>
        <end position="1662"/>
    </location>
</feature>
<evidence type="ECO:0000259" key="8">
    <source>
        <dbReference type="Pfam" id="PF03941"/>
    </source>
</evidence>
<reference evidence="9 10" key="1">
    <citation type="submission" date="2024-01" db="EMBL/GenBank/DDBJ databases">
        <title>The genomes of 5 underutilized Papilionoideae crops provide insights into root nodulation and disease resistanc.</title>
        <authorList>
            <person name="Yuan L."/>
        </authorList>
    </citation>
    <scope>NUCLEOTIDE SEQUENCE [LARGE SCALE GENOMIC DNA]</scope>
    <source>
        <strain evidence="9">ZHUSHIDOU_FW_LH</strain>
        <tissue evidence="9">Leaf</tissue>
    </source>
</reference>
<evidence type="ECO:0000313" key="10">
    <source>
        <dbReference type="Proteomes" id="UP001372338"/>
    </source>
</evidence>
<feature type="compositionally biased region" description="Polar residues" evidence="7">
    <location>
        <begin position="333"/>
        <end position="348"/>
    </location>
</feature>
<feature type="compositionally biased region" description="Basic and acidic residues" evidence="7">
    <location>
        <begin position="315"/>
        <end position="329"/>
    </location>
</feature>
<dbReference type="GO" id="GO:0005819">
    <property type="term" value="C:spindle"/>
    <property type="evidence" value="ECO:0007669"/>
    <property type="project" value="UniProtKB-SubCell"/>
</dbReference>
<dbReference type="Pfam" id="PF03941">
    <property type="entry name" value="INCENP_ARK-bind"/>
    <property type="match status" value="1"/>
</dbReference>
<dbReference type="PANTHER" id="PTHR13738:SF1">
    <property type="entry name" value="TROPONIN I"/>
    <property type="match status" value="1"/>
</dbReference>
<feature type="region of interest" description="Disordered" evidence="7">
    <location>
        <begin position="177"/>
        <end position="216"/>
    </location>
</feature>
<dbReference type="Proteomes" id="UP001372338">
    <property type="component" value="Unassembled WGS sequence"/>
</dbReference>
<dbReference type="PANTHER" id="PTHR13738">
    <property type="entry name" value="TROPONIN I"/>
    <property type="match status" value="1"/>
</dbReference>
<feature type="compositionally biased region" description="Basic and acidic residues" evidence="7">
    <location>
        <begin position="1407"/>
        <end position="1435"/>
    </location>
</feature>
<feature type="compositionally biased region" description="Basic and acidic residues" evidence="7">
    <location>
        <begin position="195"/>
        <end position="205"/>
    </location>
</feature>
<accession>A0AAN9F6L8</accession>
<evidence type="ECO:0000313" key="9">
    <source>
        <dbReference type="EMBL" id="KAK7269719.1"/>
    </source>
</evidence>
<evidence type="ECO:0000256" key="5">
    <source>
        <dbReference type="ARBA" id="ARBA00023212"/>
    </source>
</evidence>
<feature type="compositionally biased region" description="Polar residues" evidence="7">
    <location>
        <begin position="274"/>
        <end position="286"/>
    </location>
</feature>
<feature type="region of interest" description="Disordered" evidence="7">
    <location>
        <begin position="543"/>
        <end position="571"/>
    </location>
</feature>
<organism evidence="9 10">
    <name type="scientific">Crotalaria pallida</name>
    <name type="common">Smooth rattlebox</name>
    <name type="synonym">Crotalaria striata</name>
    <dbReference type="NCBI Taxonomy" id="3830"/>
    <lineage>
        <taxon>Eukaryota</taxon>
        <taxon>Viridiplantae</taxon>
        <taxon>Streptophyta</taxon>
        <taxon>Embryophyta</taxon>
        <taxon>Tracheophyta</taxon>
        <taxon>Spermatophyta</taxon>
        <taxon>Magnoliopsida</taxon>
        <taxon>eudicotyledons</taxon>
        <taxon>Gunneridae</taxon>
        <taxon>Pentapetalae</taxon>
        <taxon>rosids</taxon>
        <taxon>fabids</taxon>
        <taxon>Fabales</taxon>
        <taxon>Fabaceae</taxon>
        <taxon>Papilionoideae</taxon>
        <taxon>50 kb inversion clade</taxon>
        <taxon>genistoids sensu lato</taxon>
        <taxon>core genistoids</taxon>
        <taxon>Crotalarieae</taxon>
        <taxon>Crotalaria</taxon>
    </lineage>
</organism>
<feature type="compositionally biased region" description="Basic and acidic residues" evidence="7">
    <location>
        <begin position="1451"/>
        <end position="1475"/>
    </location>
</feature>
<evidence type="ECO:0000256" key="7">
    <source>
        <dbReference type="SAM" id="MobiDB-lite"/>
    </source>
</evidence>
<dbReference type="EMBL" id="JAYWIO010000004">
    <property type="protein sequence ID" value="KAK7269719.1"/>
    <property type="molecule type" value="Genomic_DNA"/>
</dbReference>
<dbReference type="InterPro" id="IPR005635">
    <property type="entry name" value="Inner_centromere_prot_ARK-bd"/>
</dbReference>
<dbReference type="InterPro" id="IPR050875">
    <property type="entry name" value="Troponin_I"/>
</dbReference>
<keyword evidence="5" id="KW-0206">Cytoskeleton</keyword>
<keyword evidence="10" id="KW-1185">Reference proteome</keyword>
<keyword evidence="6" id="KW-0539">Nucleus</keyword>
<comment type="subcellular location">
    <subcellularLocation>
        <location evidence="2">Cytoplasm</location>
        <location evidence="2">Cytoskeleton</location>
        <location evidence="2">Spindle</location>
    </subcellularLocation>
    <subcellularLocation>
        <location evidence="1">Nucleus</location>
    </subcellularLocation>
</comment>
<evidence type="ECO:0000256" key="3">
    <source>
        <dbReference type="ARBA" id="ARBA00010042"/>
    </source>
</evidence>
<feature type="compositionally biased region" description="Basic and acidic residues" evidence="7">
    <location>
        <begin position="1483"/>
        <end position="1505"/>
    </location>
</feature>
<feature type="region of interest" description="Disordered" evidence="7">
    <location>
        <begin position="258"/>
        <end position="348"/>
    </location>
</feature>
<feature type="region of interest" description="Disordered" evidence="7">
    <location>
        <begin position="1298"/>
        <end position="1371"/>
    </location>
</feature>
<feature type="compositionally biased region" description="Basic and acidic residues" evidence="7">
    <location>
        <begin position="1515"/>
        <end position="1525"/>
    </location>
</feature>
<gene>
    <name evidence="9" type="ORF">RIF29_22453</name>
</gene>
<feature type="region of interest" description="Disordered" evidence="7">
    <location>
        <begin position="381"/>
        <end position="432"/>
    </location>
</feature>
<protein>
    <recommendedName>
        <fullName evidence="8">Inner centromere protein ARK-binding domain-containing protein</fullName>
    </recommendedName>
</protein>
<comment type="caution">
    <text evidence="9">The sequence shown here is derived from an EMBL/GenBank/DDBJ whole genome shotgun (WGS) entry which is preliminary data.</text>
</comment>
<feature type="compositionally biased region" description="Basic and acidic residues" evidence="7">
    <location>
        <begin position="1306"/>
        <end position="1321"/>
    </location>
</feature>
<evidence type="ECO:0000256" key="4">
    <source>
        <dbReference type="ARBA" id="ARBA00022490"/>
    </source>
</evidence>
<comment type="similarity">
    <text evidence="3">Belongs to the INCENP family.</text>
</comment>
<feature type="region of interest" description="Disordered" evidence="7">
    <location>
        <begin position="1402"/>
        <end position="1435"/>
    </location>
</feature>
<dbReference type="GO" id="GO:0005634">
    <property type="term" value="C:nucleus"/>
    <property type="evidence" value="ECO:0007669"/>
    <property type="project" value="UniProtKB-SubCell"/>
</dbReference>
<feature type="compositionally biased region" description="Basic and acidic residues" evidence="7">
    <location>
        <begin position="381"/>
        <end position="391"/>
    </location>
</feature>
<evidence type="ECO:0000256" key="1">
    <source>
        <dbReference type="ARBA" id="ARBA00004123"/>
    </source>
</evidence>